<dbReference type="InterPro" id="IPR036754">
    <property type="entry name" value="YbaK/aa-tRNA-synt-asso_dom_sf"/>
</dbReference>
<protein>
    <recommendedName>
        <fullName evidence="4">Cys-tRNA(Pro)/Cys-tRNA(Cys) deacylase</fullName>
        <ecNumber evidence="4">4.2.-.-</ecNumber>
    </recommendedName>
</protein>
<dbReference type="RefSeq" id="WP_243537729.1">
    <property type="nucleotide sequence ID" value="NZ_CP093442.1"/>
</dbReference>
<evidence type="ECO:0000256" key="4">
    <source>
        <dbReference type="PIRNR" id="PIRNR006181"/>
    </source>
</evidence>
<dbReference type="PANTHER" id="PTHR30411:SF0">
    <property type="entry name" value="CYS-TRNA(PRO)_CYS-TRNA(CYS) DEACYLASE YBAK"/>
    <property type="match status" value="1"/>
</dbReference>
<evidence type="ECO:0000313" key="6">
    <source>
        <dbReference type="EMBL" id="UOF01305.1"/>
    </source>
</evidence>
<dbReference type="NCBIfam" id="TIGR00011">
    <property type="entry name" value="YbaK_EbsC"/>
    <property type="match status" value="1"/>
</dbReference>
<proteinExistence type="inferred from homology"/>
<dbReference type="InterPro" id="IPR007214">
    <property type="entry name" value="YbaK/aa-tRNA-synth-assoc-dom"/>
</dbReference>
<feature type="domain" description="YbaK/aminoacyl-tRNA synthetase-associated" evidence="5">
    <location>
        <begin position="39"/>
        <end position="150"/>
    </location>
</feature>
<evidence type="ECO:0000256" key="2">
    <source>
        <dbReference type="ARBA" id="ARBA00022917"/>
    </source>
</evidence>
<accession>A0ABY4C8P4</accession>
<dbReference type="EC" id="4.2.-.-" evidence="4"/>
<dbReference type="Proteomes" id="UP000830116">
    <property type="component" value="Chromosome"/>
</dbReference>
<evidence type="ECO:0000256" key="3">
    <source>
        <dbReference type="ARBA" id="ARBA00023239"/>
    </source>
</evidence>
<evidence type="ECO:0000259" key="5">
    <source>
        <dbReference type="Pfam" id="PF04073"/>
    </source>
</evidence>
<dbReference type="InterPro" id="IPR004369">
    <property type="entry name" value="Prolyl-tRNA_editing_YbaK/EbsC"/>
</dbReference>
<evidence type="ECO:0000256" key="1">
    <source>
        <dbReference type="ARBA" id="ARBA00009798"/>
    </source>
</evidence>
<sequence length="166" mass="18357">MSQKSDYPMTMAVRELENQKVSFAAHVFTYQEKGGTAHSSKELGVNEHAVIKTLIMETDDKSPIVILMHGNLQVSTKQLARDLGVKSISPCKPEVADKHTGYQVGGTSPFGTKRKMPVYMEKTILDLDLIYINGGKRGFLVSMKPQEIVRVLNPKLVQVGLVSNKV</sequence>
<dbReference type="Gene3D" id="3.90.960.10">
    <property type="entry name" value="YbaK/aminoacyl-tRNA synthetase-associated domain"/>
    <property type="match status" value="1"/>
</dbReference>
<reference evidence="6" key="1">
    <citation type="submission" date="2022-03" db="EMBL/GenBank/DDBJ databases">
        <title>Genome Identification and Characterization of new species Bdellovibrio reynosense LBG001 sp. nov. from a Mexico soil sample.</title>
        <authorList>
            <person name="Camilli A."/>
            <person name="Ajao Y."/>
            <person name="Guo X."/>
        </authorList>
    </citation>
    <scope>NUCLEOTIDE SEQUENCE</scope>
    <source>
        <strain evidence="6">LBG001</strain>
    </source>
</reference>
<dbReference type="PANTHER" id="PTHR30411">
    <property type="entry name" value="CYTOPLASMIC PROTEIN"/>
    <property type="match status" value="1"/>
</dbReference>
<dbReference type="SUPFAM" id="SSF55826">
    <property type="entry name" value="YbaK/ProRS associated domain"/>
    <property type="match status" value="1"/>
</dbReference>
<name>A0ABY4C8P4_9BACT</name>
<keyword evidence="2 4" id="KW-0648">Protein biosynthesis</keyword>
<dbReference type="PIRSF" id="PIRSF006181">
    <property type="entry name" value="EbsC_YbaK"/>
    <property type="match status" value="1"/>
</dbReference>
<evidence type="ECO:0000313" key="7">
    <source>
        <dbReference type="Proteomes" id="UP000830116"/>
    </source>
</evidence>
<organism evidence="6 7">
    <name type="scientific">Bdellovibrio reynosensis</name>
    <dbReference type="NCBI Taxonomy" id="2835041"/>
    <lineage>
        <taxon>Bacteria</taxon>
        <taxon>Pseudomonadati</taxon>
        <taxon>Bdellovibrionota</taxon>
        <taxon>Bdellovibrionia</taxon>
        <taxon>Bdellovibrionales</taxon>
        <taxon>Pseudobdellovibrionaceae</taxon>
        <taxon>Bdellovibrio</taxon>
    </lineage>
</organism>
<keyword evidence="7" id="KW-1185">Reference proteome</keyword>
<gene>
    <name evidence="6" type="primary">ybaK</name>
    <name evidence="6" type="ORF">MNR06_16545</name>
</gene>
<comment type="similarity">
    <text evidence="1 4">Belongs to the prolyl-tRNA editing family. YbaK/EbsC subfamily.</text>
</comment>
<dbReference type="Pfam" id="PF04073">
    <property type="entry name" value="tRNA_edit"/>
    <property type="match status" value="1"/>
</dbReference>
<keyword evidence="3 4" id="KW-0456">Lyase</keyword>
<dbReference type="EMBL" id="CP093442">
    <property type="protein sequence ID" value="UOF01305.1"/>
    <property type="molecule type" value="Genomic_DNA"/>
</dbReference>
<dbReference type="CDD" id="cd00002">
    <property type="entry name" value="YbaK_deacylase"/>
    <property type="match status" value="1"/>
</dbReference>